<protein>
    <submittedName>
        <fullName evidence="2">VOC family protein</fullName>
    </submittedName>
</protein>
<reference evidence="3" key="1">
    <citation type="journal article" date="2019" name="Int. J. Syst. Evol. Microbiol.">
        <title>The Global Catalogue of Microorganisms (GCM) 10K type strain sequencing project: providing services to taxonomists for standard genome sequencing and annotation.</title>
        <authorList>
            <consortium name="The Broad Institute Genomics Platform"/>
            <consortium name="The Broad Institute Genome Sequencing Center for Infectious Disease"/>
            <person name="Wu L."/>
            <person name="Ma J."/>
        </authorList>
    </citation>
    <scope>NUCLEOTIDE SEQUENCE [LARGE SCALE GENOMIC DNA]</scope>
    <source>
        <strain evidence="3">TISTR 2466</strain>
    </source>
</reference>
<evidence type="ECO:0000313" key="2">
    <source>
        <dbReference type="EMBL" id="MFD2692972.1"/>
    </source>
</evidence>
<dbReference type="InterPro" id="IPR037523">
    <property type="entry name" value="VOC_core"/>
</dbReference>
<accession>A0ABW5S1C4</accession>
<proteinExistence type="predicted"/>
<organism evidence="2 3">
    <name type="scientific">Sporolactobacillus shoreicorticis</name>
    <dbReference type="NCBI Taxonomy" id="1923877"/>
    <lineage>
        <taxon>Bacteria</taxon>
        <taxon>Bacillati</taxon>
        <taxon>Bacillota</taxon>
        <taxon>Bacilli</taxon>
        <taxon>Bacillales</taxon>
        <taxon>Sporolactobacillaceae</taxon>
        <taxon>Sporolactobacillus</taxon>
    </lineage>
</organism>
<dbReference type="Pfam" id="PF00903">
    <property type="entry name" value="Glyoxalase"/>
    <property type="match status" value="1"/>
</dbReference>
<keyword evidence="3" id="KW-1185">Reference proteome</keyword>
<dbReference type="Proteomes" id="UP001597399">
    <property type="component" value="Unassembled WGS sequence"/>
</dbReference>
<dbReference type="Gene3D" id="3.10.180.10">
    <property type="entry name" value="2,3-Dihydroxybiphenyl 1,2-Dioxygenase, domain 1"/>
    <property type="match status" value="1"/>
</dbReference>
<dbReference type="SUPFAM" id="SSF54593">
    <property type="entry name" value="Glyoxalase/Bleomycin resistance protein/Dihydroxybiphenyl dioxygenase"/>
    <property type="match status" value="1"/>
</dbReference>
<dbReference type="PROSITE" id="PS51819">
    <property type="entry name" value="VOC"/>
    <property type="match status" value="1"/>
</dbReference>
<dbReference type="EMBL" id="JBHUMQ010000013">
    <property type="protein sequence ID" value="MFD2692972.1"/>
    <property type="molecule type" value="Genomic_DNA"/>
</dbReference>
<dbReference type="InterPro" id="IPR004360">
    <property type="entry name" value="Glyas_Fos-R_dOase_dom"/>
</dbReference>
<sequence length="129" mass="14423">MKFKTPQINLYVENLDVSKAFYEKLGFTLTFTATIEDQAVHHELQMDGFTLGIATKDSAREVHGLIPGANSGCELVVWTENTDSAIHYLLKNGAQLLSEPHDFLGHLRSGWIRDPDGNPIQVVCKKKKL</sequence>
<gene>
    <name evidence="2" type="ORF">ACFSUE_04905</name>
</gene>
<evidence type="ECO:0000259" key="1">
    <source>
        <dbReference type="PROSITE" id="PS51819"/>
    </source>
</evidence>
<dbReference type="RefSeq" id="WP_253063190.1">
    <property type="nucleotide sequence ID" value="NZ_JAMXWM010000019.1"/>
</dbReference>
<dbReference type="InterPro" id="IPR029068">
    <property type="entry name" value="Glyas_Bleomycin-R_OHBP_Dase"/>
</dbReference>
<feature type="domain" description="VOC" evidence="1">
    <location>
        <begin position="4"/>
        <end position="125"/>
    </location>
</feature>
<name>A0ABW5S1C4_9BACL</name>
<comment type="caution">
    <text evidence="2">The sequence shown here is derived from an EMBL/GenBank/DDBJ whole genome shotgun (WGS) entry which is preliminary data.</text>
</comment>
<evidence type="ECO:0000313" key="3">
    <source>
        <dbReference type="Proteomes" id="UP001597399"/>
    </source>
</evidence>